<name>A0A2T0K3V6_9ACTN</name>
<reference evidence="2 3" key="1">
    <citation type="submission" date="2018-03" db="EMBL/GenBank/DDBJ databases">
        <title>Genomic Encyclopedia of Archaeal and Bacterial Type Strains, Phase II (KMG-II): from individual species to whole genera.</title>
        <authorList>
            <person name="Goeker M."/>
        </authorList>
    </citation>
    <scope>NUCLEOTIDE SEQUENCE [LARGE SCALE GENOMIC DNA]</scope>
    <source>
        <strain evidence="2 3">DSM 43146</strain>
    </source>
</reference>
<evidence type="ECO:0000313" key="3">
    <source>
        <dbReference type="Proteomes" id="UP000239415"/>
    </source>
</evidence>
<comment type="caution">
    <text evidence="2">The sequence shown here is derived from an EMBL/GenBank/DDBJ whole genome shotgun (WGS) entry which is preliminary data.</text>
</comment>
<protein>
    <submittedName>
        <fullName evidence="2">Uncharacterized protein</fullName>
    </submittedName>
</protein>
<dbReference type="AlphaFoldDB" id="A0A2T0K3V6"/>
<organism evidence="2 3">
    <name type="scientific">Actinoplanes italicus</name>
    <dbReference type="NCBI Taxonomy" id="113567"/>
    <lineage>
        <taxon>Bacteria</taxon>
        <taxon>Bacillati</taxon>
        <taxon>Actinomycetota</taxon>
        <taxon>Actinomycetes</taxon>
        <taxon>Micromonosporales</taxon>
        <taxon>Micromonosporaceae</taxon>
        <taxon>Actinoplanes</taxon>
    </lineage>
</organism>
<accession>A0A2T0K3V6</accession>
<gene>
    <name evidence="2" type="ORF">CLV67_11686</name>
</gene>
<evidence type="ECO:0000256" key="1">
    <source>
        <dbReference type="SAM" id="MobiDB-lite"/>
    </source>
</evidence>
<dbReference type="RefSeq" id="WP_146169378.1">
    <property type="nucleotide sequence ID" value="NZ_BOMO01000149.1"/>
</dbReference>
<evidence type="ECO:0000313" key="2">
    <source>
        <dbReference type="EMBL" id="PRX17310.1"/>
    </source>
</evidence>
<keyword evidence="3" id="KW-1185">Reference proteome</keyword>
<proteinExistence type="predicted"/>
<feature type="compositionally biased region" description="Low complexity" evidence="1">
    <location>
        <begin position="37"/>
        <end position="56"/>
    </location>
</feature>
<dbReference type="EMBL" id="PVMZ01000016">
    <property type="protein sequence ID" value="PRX17310.1"/>
    <property type="molecule type" value="Genomic_DNA"/>
</dbReference>
<dbReference type="Proteomes" id="UP000239415">
    <property type="component" value="Unassembled WGS sequence"/>
</dbReference>
<sequence>MSVEKRLLDLAASFADDVSRGTEASFRERVLASLELAPPRGTPRTARGAGRQAGTPSREGATERADIP</sequence>
<feature type="region of interest" description="Disordered" evidence="1">
    <location>
        <begin position="35"/>
        <end position="68"/>
    </location>
</feature>